<feature type="compositionally biased region" description="Polar residues" evidence="9">
    <location>
        <begin position="300"/>
        <end position="312"/>
    </location>
</feature>
<feature type="domain" description="SH3" evidence="10">
    <location>
        <begin position="10"/>
        <end position="72"/>
    </location>
</feature>
<evidence type="ECO:0000259" key="12">
    <source>
        <dbReference type="PROSITE" id="PS50020"/>
    </source>
</evidence>
<dbReference type="InterPro" id="IPR035491">
    <property type="entry name" value="ARHGAP12_SH3"/>
</dbReference>
<feature type="region of interest" description="Disordered" evidence="9">
    <location>
        <begin position="381"/>
        <end position="411"/>
    </location>
</feature>
<dbReference type="PROSITE" id="PS50238">
    <property type="entry name" value="RHOGAP"/>
    <property type="match status" value="1"/>
</dbReference>
<dbReference type="PROSITE" id="PS50002">
    <property type="entry name" value="SH3"/>
    <property type="match status" value="1"/>
</dbReference>
<dbReference type="CDD" id="cd13233">
    <property type="entry name" value="PH_ARHGAP9-like"/>
    <property type="match status" value="1"/>
</dbReference>
<dbReference type="Pfam" id="PF00620">
    <property type="entry name" value="RhoGAP"/>
    <property type="match status" value="1"/>
</dbReference>
<evidence type="ECO:0000256" key="9">
    <source>
        <dbReference type="SAM" id="MobiDB-lite"/>
    </source>
</evidence>
<organism evidence="14 15">
    <name type="scientific">Ovis ammon polii</name>
    <dbReference type="NCBI Taxonomy" id="230172"/>
    <lineage>
        <taxon>Eukaryota</taxon>
        <taxon>Metazoa</taxon>
        <taxon>Chordata</taxon>
        <taxon>Craniata</taxon>
        <taxon>Vertebrata</taxon>
        <taxon>Euteleostomi</taxon>
        <taxon>Mammalia</taxon>
        <taxon>Eutheria</taxon>
        <taxon>Laurasiatheria</taxon>
        <taxon>Artiodactyla</taxon>
        <taxon>Ruminantia</taxon>
        <taxon>Pecora</taxon>
        <taxon>Bovidae</taxon>
        <taxon>Caprinae</taxon>
        <taxon>Ovis</taxon>
    </lineage>
</organism>
<gene>
    <name evidence="14" type="ORF">MG293_011464</name>
</gene>
<dbReference type="PROSITE" id="PS50003">
    <property type="entry name" value="PH_DOMAIN"/>
    <property type="match status" value="1"/>
</dbReference>
<feature type="region of interest" description="Disordered" evidence="9">
    <location>
        <begin position="526"/>
        <end position="577"/>
    </location>
</feature>
<dbReference type="InterPro" id="IPR001202">
    <property type="entry name" value="WW_dom"/>
</dbReference>
<comment type="caution">
    <text evidence="14">The sequence shown here is derived from an EMBL/GenBank/DDBJ whole genome shotgun (WGS) entry which is preliminary data.</text>
</comment>
<feature type="domain" description="WW" evidence="12">
    <location>
        <begin position="264"/>
        <end position="297"/>
    </location>
</feature>
<dbReference type="SUPFAM" id="SSF48350">
    <property type="entry name" value="GTPase activation domain, GAP"/>
    <property type="match status" value="1"/>
</dbReference>
<dbReference type="InterPro" id="IPR011993">
    <property type="entry name" value="PH-like_dom_sf"/>
</dbReference>
<dbReference type="SMART" id="SM00324">
    <property type="entry name" value="RhoGAP"/>
    <property type="match status" value="1"/>
</dbReference>
<feature type="domain" description="PH" evidence="11">
    <location>
        <begin position="421"/>
        <end position="522"/>
    </location>
</feature>
<dbReference type="SMART" id="SM00233">
    <property type="entry name" value="PH"/>
    <property type="match status" value="1"/>
</dbReference>
<dbReference type="PANTHER" id="PTHR23176:SF107">
    <property type="entry name" value="RHO GTPASE-ACTIVATING PROTEIN 12"/>
    <property type="match status" value="1"/>
</dbReference>
<evidence type="ECO:0000259" key="10">
    <source>
        <dbReference type="PROSITE" id="PS50002"/>
    </source>
</evidence>
<dbReference type="FunFam" id="2.30.30.40:FF:000056">
    <property type="entry name" value="rho GTPase-activating protein 12 isoform X1"/>
    <property type="match status" value="1"/>
</dbReference>
<feature type="compositionally biased region" description="Polar residues" evidence="9">
    <location>
        <begin position="151"/>
        <end position="162"/>
    </location>
</feature>
<evidence type="ECO:0000256" key="5">
    <source>
        <dbReference type="ARBA" id="ARBA00055252"/>
    </source>
</evidence>
<dbReference type="CDD" id="cd12070">
    <property type="entry name" value="SH3_ARHGAP12"/>
    <property type="match status" value="1"/>
</dbReference>
<evidence type="ECO:0000313" key="15">
    <source>
        <dbReference type="Proteomes" id="UP001214576"/>
    </source>
</evidence>
<dbReference type="Gene3D" id="2.20.70.10">
    <property type="match status" value="1"/>
</dbReference>
<dbReference type="CDD" id="cd04403">
    <property type="entry name" value="RhoGAP_ARHGAP27_15_12_9"/>
    <property type="match status" value="1"/>
</dbReference>
<dbReference type="FunFam" id="1.10.555.10:FF:000003">
    <property type="entry name" value="Putative rho GTPase-activating protein 12"/>
    <property type="match status" value="1"/>
</dbReference>
<dbReference type="InterPro" id="IPR036028">
    <property type="entry name" value="SH3-like_dom_sf"/>
</dbReference>
<dbReference type="InterPro" id="IPR000198">
    <property type="entry name" value="RhoGAP_dom"/>
</dbReference>
<evidence type="ECO:0000259" key="11">
    <source>
        <dbReference type="PROSITE" id="PS50003"/>
    </source>
</evidence>
<dbReference type="InterPro" id="IPR001849">
    <property type="entry name" value="PH_domain"/>
</dbReference>
<evidence type="ECO:0000256" key="2">
    <source>
        <dbReference type="ARBA" id="ARBA00022468"/>
    </source>
</evidence>
<keyword evidence="2" id="KW-0343">GTPase activation</keyword>
<feature type="domain" description="Rho-GAP" evidence="13">
    <location>
        <begin position="603"/>
        <end position="791"/>
    </location>
</feature>
<dbReference type="Gene3D" id="2.30.30.40">
    <property type="entry name" value="SH3 Domains"/>
    <property type="match status" value="1"/>
</dbReference>
<feature type="region of interest" description="Disordered" evidence="9">
    <location>
        <begin position="195"/>
        <end position="240"/>
    </location>
</feature>
<feature type="region of interest" description="Disordered" evidence="9">
    <location>
        <begin position="151"/>
        <end position="179"/>
    </location>
</feature>
<dbReference type="FunFam" id="2.20.70.10:FF:000024">
    <property type="entry name" value="Rho GTPase activating protein 12"/>
    <property type="match status" value="1"/>
</dbReference>
<feature type="domain" description="WW" evidence="12">
    <location>
        <begin position="310"/>
        <end position="343"/>
    </location>
</feature>
<dbReference type="InterPro" id="IPR050729">
    <property type="entry name" value="Rho-GAP"/>
</dbReference>
<dbReference type="PANTHER" id="PTHR23176">
    <property type="entry name" value="RHO/RAC/CDC GTPASE-ACTIVATING PROTEIN"/>
    <property type="match status" value="1"/>
</dbReference>
<evidence type="ECO:0000256" key="4">
    <source>
        <dbReference type="ARBA" id="ARBA00022737"/>
    </source>
</evidence>
<dbReference type="GO" id="GO:0005737">
    <property type="term" value="C:cytoplasm"/>
    <property type="evidence" value="ECO:0007669"/>
    <property type="project" value="TreeGrafter"/>
</dbReference>
<evidence type="ECO:0000256" key="1">
    <source>
        <dbReference type="ARBA" id="ARBA00022443"/>
    </source>
</evidence>
<dbReference type="Pfam" id="PF00169">
    <property type="entry name" value="PH"/>
    <property type="match status" value="1"/>
</dbReference>
<dbReference type="InterPro" id="IPR008936">
    <property type="entry name" value="Rho_GTPase_activation_prot"/>
</dbReference>
<feature type="compositionally biased region" description="Basic and acidic residues" evidence="9">
    <location>
        <begin position="394"/>
        <end position="411"/>
    </location>
</feature>
<dbReference type="SMART" id="SM00456">
    <property type="entry name" value="WW"/>
    <property type="match status" value="2"/>
</dbReference>
<dbReference type="SUPFAM" id="SSF51045">
    <property type="entry name" value="WW domain"/>
    <property type="match status" value="2"/>
</dbReference>
<name>A0AAD4Y984_OVIAM</name>
<dbReference type="InterPro" id="IPR036020">
    <property type="entry name" value="WW_dom_sf"/>
</dbReference>
<dbReference type="EMBL" id="JAKZEL010000013">
    <property type="protein sequence ID" value="KAI4538061.1"/>
    <property type="molecule type" value="Genomic_DNA"/>
</dbReference>
<feature type="compositionally biased region" description="Basic and acidic residues" evidence="9">
    <location>
        <begin position="541"/>
        <end position="556"/>
    </location>
</feature>
<dbReference type="AlphaFoldDB" id="A0AAD4Y984"/>
<dbReference type="Gene3D" id="1.10.555.10">
    <property type="entry name" value="Rho GTPase activation protein"/>
    <property type="match status" value="1"/>
</dbReference>
<dbReference type="SUPFAM" id="SSF50044">
    <property type="entry name" value="SH3-domain"/>
    <property type="match status" value="1"/>
</dbReference>
<comment type="function">
    <text evidence="5">GTPase activator for the Rho-type GTPases by converting them to an inactive GDP-bound state.</text>
</comment>
<reference evidence="14" key="1">
    <citation type="submission" date="2022-03" db="EMBL/GenBank/DDBJ databases">
        <title>Genomic analyses of argali, domestic sheep and their hybrids provide insights into chromosomal evolution, heterosis and genetic basis of agronomic traits.</title>
        <authorList>
            <person name="Li M."/>
        </authorList>
    </citation>
    <scope>NUCLEOTIDE SEQUENCE</scope>
    <source>
        <strain evidence="14">CAU-MHL-2022a</strain>
        <tissue evidence="14">Skin</tissue>
    </source>
</reference>
<dbReference type="InterPro" id="IPR001452">
    <property type="entry name" value="SH3_domain"/>
</dbReference>
<accession>A0AAD4Y984</accession>
<dbReference type="SUPFAM" id="SSF50729">
    <property type="entry name" value="PH domain-like"/>
    <property type="match status" value="1"/>
</dbReference>
<evidence type="ECO:0000256" key="7">
    <source>
        <dbReference type="ARBA" id="ARBA00083383"/>
    </source>
</evidence>
<dbReference type="Pfam" id="PF16618">
    <property type="entry name" value="SH3-WW_linker"/>
    <property type="match status" value="1"/>
</dbReference>
<dbReference type="CDD" id="cd00201">
    <property type="entry name" value="WW"/>
    <property type="match status" value="1"/>
</dbReference>
<evidence type="ECO:0000313" key="14">
    <source>
        <dbReference type="EMBL" id="KAI4538061.1"/>
    </source>
</evidence>
<evidence type="ECO:0000259" key="13">
    <source>
        <dbReference type="PROSITE" id="PS50238"/>
    </source>
</evidence>
<dbReference type="PROSITE" id="PS50020">
    <property type="entry name" value="WW_DOMAIN_2"/>
    <property type="match status" value="2"/>
</dbReference>
<protein>
    <recommendedName>
        <fullName evidence="6">Rho GTPase-activating protein 12</fullName>
    </recommendedName>
    <alternativeName>
        <fullName evidence="7">Rho-type GTPase-activating protein 12</fullName>
    </alternativeName>
</protein>
<keyword evidence="1 8" id="KW-0728">SH3 domain</keyword>
<dbReference type="FunFam" id="2.30.29.30:FF:000100">
    <property type="entry name" value="Rho GTPase activating protein 12"/>
    <property type="match status" value="1"/>
</dbReference>
<dbReference type="Pfam" id="PF00397">
    <property type="entry name" value="WW"/>
    <property type="match status" value="1"/>
</dbReference>
<feature type="compositionally biased region" description="Acidic residues" evidence="9">
    <location>
        <begin position="527"/>
        <end position="537"/>
    </location>
</feature>
<dbReference type="Gene3D" id="2.30.29.30">
    <property type="entry name" value="Pleckstrin-homology domain (PH domain)/Phosphotyrosine-binding domain (PTB)"/>
    <property type="match status" value="1"/>
</dbReference>
<dbReference type="GO" id="GO:0005096">
    <property type="term" value="F:GTPase activator activity"/>
    <property type="evidence" value="ECO:0007669"/>
    <property type="project" value="UniProtKB-KW"/>
</dbReference>
<evidence type="ECO:0000256" key="6">
    <source>
        <dbReference type="ARBA" id="ARBA00070232"/>
    </source>
</evidence>
<keyword evidence="15" id="KW-1185">Reference proteome</keyword>
<feature type="region of interest" description="Disordered" evidence="9">
    <location>
        <begin position="291"/>
        <end position="315"/>
    </location>
</feature>
<evidence type="ECO:0000256" key="8">
    <source>
        <dbReference type="PROSITE-ProRule" id="PRU00192"/>
    </source>
</evidence>
<dbReference type="Proteomes" id="UP001214576">
    <property type="component" value="Unassembled WGS sequence"/>
</dbReference>
<keyword evidence="3" id="KW-0597">Phosphoprotein</keyword>
<dbReference type="GO" id="GO:0007165">
    <property type="term" value="P:signal transduction"/>
    <property type="evidence" value="ECO:0007669"/>
    <property type="project" value="InterPro"/>
</dbReference>
<keyword evidence="4" id="KW-0677">Repeat</keyword>
<proteinExistence type="predicted"/>
<evidence type="ECO:0000256" key="3">
    <source>
        <dbReference type="ARBA" id="ARBA00022553"/>
    </source>
</evidence>
<sequence>MADRGGKILPGPVYIEVEYDYEYEAKDRKVVIKQGERYLLVKKTNADWWQVKPDESSKAFYVPAQYVKEVGRRALMPPVKPATGLPNHSVKTAQSLHLQRSSENVNRLPELSSFGKTSSSSVQGTGLVRDANQNFGPSYIPGQTVNLSLDLTHNNGKLNSDSHSPKVPGQNRTRLFGHFPGPEFLEVEKAGFPQEQSCDSAGEGSERIQQDSESGDELSSSSTEQIRATTPPNQGRPDSPVYANLQELKISQSALPPVPGSPAIQINGEWETHKDSSGRCYYYNRGTQERTWKPPRWTRDTNASKGDSQSPGDQEWLKHVDDQGRQYYYSADGSRSEWELPKYNASSQQQREIIKSRSLDRRLQEPIVLSKWRHSTIMLDANDKESPSASKPCYPEHESSPSSPKHQDTGQEKYGLLNVTKITENGKKVRKNWLSSWAVLQGSSLLFTKTQGSSTSWFGSNQSKPEFTVDLKGATIEMASKDKSSKKNVFELKTRQGTELLIQSDNDTVINDWFKVLSSTISNQTVEPDEAIEEEIPDSPGIEKHDKEKDQKEPKKLRSTKVSSIDSSEQKKTKKNLKKFLTRRPTLQAVREKGYIKDQVFGANLSNLCQRENSTVPKFVKLCIEHVEQYGLDVDGIYRVSGNLAVIQKLRFAVNHDEKLDLKDSKWEDIHVITGALKMFFRELPEPLFTFNHFNDFVNAIKQEPRQRVSAVKDLIKQLPKPNQDTMQILFRHLKRVIENGEKNRMTYQSIAIVFGPTLLKPEKETGNIAVHTVYQNQIVELILLEINSIFGR</sequence>